<organism evidence="2 3">
    <name type="scientific">Atta colombica</name>
    <dbReference type="NCBI Taxonomy" id="520822"/>
    <lineage>
        <taxon>Eukaryota</taxon>
        <taxon>Metazoa</taxon>
        <taxon>Ecdysozoa</taxon>
        <taxon>Arthropoda</taxon>
        <taxon>Hexapoda</taxon>
        <taxon>Insecta</taxon>
        <taxon>Pterygota</taxon>
        <taxon>Neoptera</taxon>
        <taxon>Endopterygota</taxon>
        <taxon>Hymenoptera</taxon>
        <taxon>Apocrita</taxon>
        <taxon>Aculeata</taxon>
        <taxon>Formicoidea</taxon>
        <taxon>Formicidae</taxon>
        <taxon>Myrmicinae</taxon>
        <taxon>Atta</taxon>
    </lineage>
</organism>
<dbReference type="AlphaFoldDB" id="A0A195BU57"/>
<evidence type="ECO:0000256" key="1">
    <source>
        <dbReference type="SAM" id="MobiDB-lite"/>
    </source>
</evidence>
<name>A0A195BU57_9HYME</name>
<sequence length="82" mass="8707">MTQVSSCGAAQCAIIKGVLFCLMDLSKFQYLENEYLEGSCALVEPQSAATSRVDDPGGESGKGHTVKRKTLAGASPDPVKWK</sequence>
<accession>A0A195BU57</accession>
<evidence type="ECO:0000313" key="3">
    <source>
        <dbReference type="Proteomes" id="UP000078540"/>
    </source>
</evidence>
<protein>
    <submittedName>
        <fullName evidence="2">Uncharacterized protein</fullName>
    </submittedName>
</protein>
<dbReference type="Proteomes" id="UP000078540">
    <property type="component" value="Unassembled WGS sequence"/>
</dbReference>
<keyword evidence="3" id="KW-1185">Reference proteome</keyword>
<dbReference type="EMBL" id="KQ976417">
    <property type="protein sequence ID" value="KYM89961.1"/>
    <property type="molecule type" value="Genomic_DNA"/>
</dbReference>
<feature type="region of interest" description="Disordered" evidence="1">
    <location>
        <begin position="50"/>
        <end position="82"/>
    </location>
</feature>
<evidence type="ECO:0000313" key="2">
    <source>
        <dbReference type="EMBL" id="KYM89961.1"/>
    </source>
</evidence>
<proteinExistence type="predicted"/>
<reference evidence="2 3" key="1">
    <citation type="submission" date="2015-09" db="EMBL/GenBank/DDBJ databases">
        <title>Atta colombica WGS genome.</title>
        <authorList>
            <person name="Nygaard S."/>
            <person name="Hu H."/>
            <person name="Boomsma J."/>
            <person name="Zhang G."/>
        </authorList>
    </citation>
    <scope>NUCLEOTIDE SEQUENCE [LARGE SCALE GENOMIC DNA]</scope>
    <source>
        <strain evidence="2">Treedump-2</strain>
        <tissue evidence="2">Whole body</tissue>
    </source>
</reference>
<gene>
    <name evidence="2" type="ORF">ALC53_02273</name>
</gene>